<evidence type="ECO:0000313" key="11">
    <source>
        <dbReference type="Proteomes" id="UP000030392"/>
    </source>
</evidence>
<dbReference type="EC" id="5.1.3.2" evidence="4 8"/>
<comment type="cofactor">
    <cofactor evidence="2 8">
        <name>NAD(+)</name>
        <dbReference type="ChEBI" id="CHEBI:57540"/>
    </cofactor>
</comment>
<proteinExistence type="inferred from homology"/>
<protein>
    <recommendedName>
        <fullName evidence="5 8">UDP-glucose 4-epimerase</fullName>
        <ecNumber evidence="4 8">5.1.3.2</ecNumber>
    </recommendedName>
</protein>
<dbReference type="RefSeq" id="WP_036907349.1">
    <property type="nucleotide sequence ID" value="NZ_CP138967.1"/>
</dbReference>
<reference evidence="11" key="1">
    <citation type="journal article" date="2014" name="Sci. Data">
        <title>Genomes of diverse isolates of the marine cyanobacterium Prochlorococcus.</title>
        <authorList>
            <person name="Biller S."/>
            <person name="Berube P."/>
            <person name="Thompson J."/>
            <person name="Kelly L."/>
            <person name="Roggensack S."/>
            <person name="Awad L."/>
            <person name="Roache-Johnson K."/>
            <person name="Ding H."/>
            <person name="Giovannoni S.J."/>
            <person name="Moore L.R."/>
            <person name="Chisholm S.W."/>
        </authorList>
    </citation>
    <scope>NUCLEOTIDE SEQUENCE [LARGE SCALE GENOMIC DNA]</scope>
    <source>
        <strain evidence="11">PAC1</strain>
    </source>
</reference>
<dbReference type="GO" id="GO:0003978">
    <property type="term" value="F:UDP-glucose 4-epimerase activity"/>
    <property type="evidence" value="ECO:0007669"/>
    <property type="project" value="UniProtKB-UniRule"/>
</dbReference>
<keyword evidence="7 8" id="KW-0413">Isomerase</keyword>
<comment type="caution">
    <text evidence="10">The sequence shown here is derived from an EMBL/GenBank/DDBJ whole genome shotgun (WGS) entry which is preliminary data.</text>
</comment>
<dbReference type="GO" id="GO:0005829">
    <property type="term" value="C:cytosol"/>
    <property type="evidence" value="ECO:0007669"/>
    <property type="project" value="TreeGrafter"/>
</dbReference>
<dbReference type="EMBL" id="JNAX01000015">
    <property type="protein sequence ID" value="KGG19641.1"/>
    <property type="molecule type" value="Genomic_DNA"/>
</dbReference>
<evidence type="ECO:0000256" key="6">
    <source>
        <dbReference type="ARBA" id="ARBA00023027"/>
    </source>
</evidence>
<dbReference type="NCBIfam" id="TIGR01179">
    <property type="entry name" value="galE"/>
    <property type="match status" value="1"/>
</dbReference>
<evidence type="ECO:0000313" key="10">
    <source>
        <dbReference type="EMBL" id="KGG19641.1"/>
    </source>
</evidence>
<dbReference type="InterPro" id="IPR016040">
    <property type="entry name" value="NAD(P)-bd_dom"/>
</dbReference>
<dbReference type="Gene3D" id="3.40.50.720">
    <property type="entry name" value="NAD(P)-binding Rossmann-like Domain"/>
    <property type="match status" value="1"/>
</dbReference>
<evidence type="ECO:0000256" key="2">
    <source>
        <dbReference type="ARBA" id="ARBA00001911"/>
    </source>
</evidence>
<organism evidence="10 11">
    <name type="scientific">Prochlorococcus marinus str. PAC1</name>
    <dbReference type="NCBI Taxonomy" id="59924"/>
    <lineage>
        <taxon>Bacteria</taxon>
        <taxon>Bacillati</taxon>
        <taxon>Cyanobacteriota</taxon>
        <taxon>Cyanophyceae</taxon>
        <taxon>Synechococcales</taxon>
        <taxon>Prochlorococcaceae</taxon>
        <taxon>Prochlorococcus</taxon>
    </lineage>
</organism>
<dbReference type="Pfam" id="PF16363">
    <property type="entry name" value="GDP_Man_Dehyd"/>
    <property type="match status" value="1"/>
</dbReference>
<comment type="pathway">
    <text evidence="8">Carbohydrate metabolism; galactose metabolism.</text>
</comment>
<feature type="domain" description="NAD(P)-binding" evidence="9">
    <location>
        <begin position="4"/>
        <end position="333"/>
    </location>
</feature>
<evidence type="ECO:0000256" key="5">
    <source>
        <dbReference type="ARBA" id="ARBA00018569"/>
    </source>
</evidence>
<dbReference type="SUPFAM" id="SSF51735">
    <property type="entry name" value="NAD(P)-binding Rossmann-fold domains"/>
    <property type="match status" value="1"/>
</dbReference>
<dbReference type="Proteomes" id="UP000030392">
    <property type="component" value="Unassembled WGS sequence"/>
</dbReference>
<sequence>MRVLLTGGAGFIGSHIALLLLERGYDVLIFDSFANSSSNVIKRIENFLDNKALKYKLRVINGDIRDKKILESIFSKCVKENKPIEVVIHLAGVKSVVESLTNPLYYWDVNVSGTLNLLLTMKEHQCYSLVFSSSATIYGLSSYVPILEEQKISPITPYGQTKVAVENLFYDLYKSNVNLWKICSLRYFNPVGAHPSGLIGEDPKGIPNNLFPFITQVAIGRQKTLSIYGDDWETKDGSGIRDYIHIIDLAEGHLSSIDYLNTSESCLEFINLGSGKGYSVFQIIRQFELSTGCRIPFSIESRRDGDVAVSYADISKAKRLLSWTPKRSLEQMCLDGWNWQMKNPNGYG</sequence>
<comment type="catalytic activity">
    <reaction evidence="1 8">
        <text>UDP-alpha-D-glucose = UDP-alpha-D-galactose</text>
        <dbReference type="Rhea" id="RHEA:22168"/>
        <dbReference type="ChEBI" id="CHEBI:58885"/>
        <dbReference type="ChEBI" id="CHEBI:66914"/>
        <dbReference type="EC" id="5.1.3.2"/>
    </reaction>
</comment>
<dbReference type="AlphaFoldDB" id="A0A0A2BZY1"/>
<comment type="similarity">
    <text evidence="3 8">Belongs to the NAD(P)-dependent epimerase/dehydratase family.</text>
</comment>
<gene>
    <name evidence="10" type="ORF">EV03_2026</name>
</gene>
<dbReference type="CDD" id="cd05247">
    <property type="entry name" value="UDP_G4E_1_SDR_e"/>
    <property type="match status" value="1"/>
</dbReference>
<name>A0A0A2BZY1_PROMR</name>
<dbReference type="InterPro" id="IPR005886">
    <property type="entry name" value="UDP_G4E"/>
</dbReference>
<dbReference type="PANTHER" id="PTHR43725">
    <property type="entry name" value="UDP-GLUCOSE 4-EPIMERASE"/>
    <property type="match status" value="1"/>
</dbReference>
<dbReference type="InterPro" id="IPR036291">
    <property type="entry name" value="NAD(P)-bd_dom_sf"/>
</dbReference>
<evidence type="ECO:0000256" key="7">
    <source>
        <dbReference type="ARBA" id="ARBA00023235"/>
    </source>
</evidence>
<dbReference type="Gene3D" id="3.90.25.10">
    <property type="entry name" value="UDP-galactose 4-epimerase, domain 1"/>
    <property type="match status" value="1"/>
</dbReference>
<comment type="subunit">
    <text evidence="8">Homodimer.</text>
</comment>
<keyword evidence="8" id="KW-0119">Carbohydrate metabolism</keyword>
<evidence type="ECO:0000259" key="9">
    <source>
        <dbReference type="Pfam" id="PF16363"/>
    </source>
</evidence>
<evidence type="ECO:0000256" key="8">
    <source>
        <dbReference type="RuleBase" id="RU366046"/>
    </source>
</evidence>
<dbReference type="PANTHER" id="PTHR43725:SF47">
    <property type="entry name" value="UDP-GLUCOSE 4-EPIMERASE"/>
    <property type="match status" value="1"/>
</dbReference>
<evidence type="ECO:0000256" key="1">
    <source>
        <dbReference type="ARBA" id="ARBA00000083"/>
    </source>
</evidence>
<accession>A0A0A2BZY1</accession>
<evidence type="ECO:0000256" key="3">
    <source>
        <dbReference type="ARBA" id="ARBA00007637"/>
    </source>
</evidence>
<evidence type="ECO:0000256" key="4">
    <source>
        <dbReference type="ARBA" id="ARBA00013189"/>
    </source>
</evidence>
<dbReference type="UniPathway" id="UPA00214"/>
<keyword evidence="6 8" id="KW-0520">NAD</keyword>
<dbReference type="GO" id="GO:0006012">
    <property type="term" value="P:galactose metabolic process"/>
    <property type="evidence" value="ECO:0007669"/>
    <property type="project" value="UniProtKB-UniPathway"/>
</dbReference>